<dbReference type="GeneID" id="59148768"/>
<dbReference type="AlphaFoldDB" id="A0A7L9FI44"/>
<dbReference type="RefSeq" id="WP_192819359.1">
    <property type="nucleotide sequence ID" value="NZ_CP062310.1"/>
</dbReference>
<feature type="transmembrane region" description="Helical" evidence="1">
    <location>
        <begin position="248"/>
        <end position="267"/>
    </location>
</feature>
<reference evidence="2 3" key="1">
    <citation type="submission" date="2020-10" db="EMBL/GenBank/DDBJ databases">
        <title>Thermofilum lucidum 3507LT sp. nov. a novel member of Thermofilaceae family isolated from Chile hot spring, and proposal of description order Thermofilales.</title>
        <authorList>
            <person name="Zayulina K.S."/>
            <person name="Elcheninov A.G."/>
            <person name="Toshchakov S.V."/>
            <person name="Kublanov I.V."/>
        </authorList>
    </citation>
    <scope>NUCLEOTIDE SEQUENCE [LARGE SCALE GENOMIC DNA]</scope>
    <source>
        <strain evidence="2 3">3507LT</strain>
    </source>
</reference>
<accession>A0A7L9FI44</accession>
<dbReference type="Proteomes" id="UP000594121">
    <property type="component" value="Chromosome"/>
</dbReference>
<keyword evidence="1" id="KW-0472">Membrane</keyword>
<keyword evidence="3" id="KW-1185">Reference proteome</keyword>
<protein>
    <submittedName>
        <fullName evidence="2">Uncharacterized protein</fullName>
    </submittedName>
</protein>
<evidence type="ECO:0000313" key="2">
    <source>
        <dbReference type="EMBL" id="QOJ79387.1"/>
    </source>
</evidence>
<dbReference type="KEGG" id="thel:IG193_02690"/>
<evidence type="ECO:0000256" key="1">
    <source>
        <dbReference type="SAM" id="Phobius"/>
    </source>
</evidence>
<evidence type="ECO:0000313" key="3">
    <source>
        <dbReference type="Proteomes" id="UP000594121"/>
    </source>
</evidence>
<name>A0A7L9FI44_9CREN</name>
<keyword evidence="1" id="KW-0812">Transmembrane</keyword>
<dbReference type="Gene3D" id="2.20.28.30">
    <property type="entry name" value="RNA polymerase ii, chain L"/>
    <property type="match status" value="1"/>
</dbReference>
<keyword evidence="1" id="KW-1133">Transmembrane helix</keyword>
<dbReference type="InParanoid" id="A0A7L9FI44"/>
<proteinExistence type="predicted"/>
<sequence>MSTVEVECPRCGARFSIPSSLARVTCPYCFTAFHPEKRLEAEEAQFYFPLYESLDPFEKLVKFLARQYAASRDLPTEFAVTQRELHWVPVYFFFTDFKATARGFSHVYGETITEVTETRLVSIPASGTWLDRELEAYPLPVRGKLPFNPEIKDKGVFHEPQVSREAAEKIAASIIESKVRLEAMESFSSLNSLTVTQRKVEYRGLIYYPVWVLEYSYRNGKYRALVDGASGIVIEAQYPQTAHGRVSLGAYSLLAILFGVAGGLVYAKFFGGELLAPIGGLLVGVTAAIPAITRSVTRVVAVREYLELE</sequence>
<gene>
    <name evidence="2" type="ORF">IG193_02690</name>
</gene>
<dbReference type="EMBL" id="CP062310">
    <property type="protein sequence ID" value="QOJ79387.1"/>
    <property type="molecule type" value="Genomic_DNA"/>
</dbReference>
<feature type="transmembrane region" description="Helical" evidence="1">
    <location>
        <begin position="274"/>
        <end position="293"/>
    </location>
</feature>
<organism evidence="2 3">
    <name type="scientific">Infirmifilum lucidum</name>
    <dbReference type="NCBI Taxonomy" id="2776706"/>
    <lineage>
        <taxon>Archaea</taxon>
        <taxon>Thermoproteota</taxon>
        <taxon>Thermoprotei</taxon>
        <taxon>Thermofilales</taxon>
        <taxon>Thermofilaceae</taxon>
        <taxon>Infirmifilum</taxon>
    </lineage>
</organism>